<dbReference type="PROSITE" id="PS00475">
    <property type="entry name" value="RIBOSOMAL_L15"/>
    <property type="match status" value="1"/>
</dbReference>
<dbReference type="AlphaFoldDB" id="A0A1Y3GHQ3"/>
<dbReference type="GO" id="GO:0006412">
    <property type="term" value="P:translation"/>
    <property type="evidence" value="ECO:0007669"/>
    <property type="project" value="UniProtKB-UniRule"/>
</dbReference>
<dbReference type="Gene3D" id="3.100.10.10">
    <property type="match status" value="1"/>
</dbReference>
<evidence type="ECO:0000256" key="2">
    <source>
        <dbReference type="ARBA" id="ARBA00022980"/>
    </source>
</evidence>
<evidence type="ECO:0000313" key="7">
    <source>
        <dbReference type="Proteomes" id="UP000195137"/>
    </source>
</evidence>
<accession>A0A1Y3GHQ3</accession>
<dbReference type="InterPro" id="IPR021131">
    <property type="entry name" value="Ribosomal_uL15/eL18"/>
</dbReference>
<dbReference type="Pfam" id="PF17135">
    <property type="entry name" value="Ribosomal_L18"/>
    <property type="match status" value="1"/>
</dbReference>
<dbReference type="PANTHER" id="PTHR10934">
    <property type="entry name" value="60S RIBOSOMAL PROTEIN L18"/>
    <property type="match status" value="1"/>
</dbReference>
<dbReference type="InterPro" id="IPR036227">
    <property type="entry name" value="Ribosomal_uL15/eL18_sf"/>
</dbReference>
<name>A0A1Y3GHQ3_9EURY</name>
<keyword evidence="3 4" id="KW-0687">Ribonucleoprotein</keyword>
<dbReference type="InterPro" id="IPR022947">
    <property type="entry name" value="Ribosomal_eL18_arc"/>
</dbReference>
<dbReference type="RefSeq" id="WP_236629424.1">
    <property type="nucleotide sequence ID" value="NZ_MRZU01000003.1"/>
</dbReference>
<dbReference type="NCBIfam" id="NF003079">
    <property type="entry name" value="PRK04005.1"/>
    <property type="match status" value="1"/>
</dbReference>
<dbReference type="SUPFAM" id="SSF52080">
    <property type="entry name" value="Ribosomal proteins L15p and L18e"/>
    <property type="match status" value="1"/>
</dbReference>
<dbReference type="PANTHER" id="PTHR10934:SF2">
    <property type="entry name" value="LARGE RIBOSOMAL SUBUNIT PROTEIN EL18"/>
    <property type="match status" value="1"/>
</dbReference>
<keyword evidence="7" id="KW-1185">Reference proteome</keyword>
<dbReference type="HAMAP" id="MF_00329">
    <property type="entry name" value="Ribosomal_eL18"/>
    <property type="match status" value="1"/>
</dbReference>
<gene>
    <name evidence="4" type="primary">rpl18e</name>
    <name evidence="6" type="ORF">AMET1_0616</name>
</gene>
<protein>
    <recommendedName>
        <fullName evidence="4">Large ribosomal subunit protein eL18</fullName>
    </recommendedName>
</protein>
<evidence type="ECO:0000256" key="1">
    <source>
        <dbReference type="ARBA" id="ARBA00006815"/>
    </source>
</evidence>
<proteinExistence type="inferred from homology"/>
<evidence type="ECO:0000313" key="6">
    <source>
        <dbReference type="EMBL" id="OUJ18965.1"/>
    </source>
</evidence>
<keyword evidence="2 4" id="KW-0689">Ribosomal protein</keyword>
<feature type="domain" description="Large ribosomal subunit protein uL15/eL18" evidence="5">
    <location>
        <begin position="13"/>
        <end position="116"/>
    </location>
</feature>
<dbReference type="EMBL" id="MRZU01000003">
    <property type="protein sequence ID" value="OUJ18965.1"/>
    <property type="molecule type" value="Genomic_DNA"/>
</dbReference>
<evidence type="ECO:0000256" key="3">
    <source>
        <dbReference type="ARBA" id="ARBA00023274"/>
    </source>
</evidence>
<dbReference type="GO" id="GO:0022625">
    <property type="term" value="C:cytosolic large ribosomal subunit"/>
    <property type="evidence" value="ECO:0007669"/>
    <property type="project" value="TreeGrafter"/>
</dbReference>
<sequence>MIKNKNPSILNLIEELKKKSRENETKIWRDIAKRLEKPQKSYAEVNLSKIERHAENGEQIIVPGKVLGAGKINKELTIAAIKFSQTAKEKLERAGAKPITITELMEQNPSGTEIKIIK</sequence>
<dbReference type="GO" id="GO:0003735">
    <property type="term" value="F:structural constituent of ribosome"/>
    <property type="evidence" value="ECO:0007669"/>
    <property type="project" value="InterPro"/>
</dbReference>
<dbReference type="InterPro" id="IPR001196">
    <property type="entry name" value="Ribosomal_uL15_CS"/>
</dbReference>
<evidence type="ECO:0000259" key="5">
    <source>
        <dbReference type="Pfam" id="PF17135"/>
    </source>
</evidence>
<comment type="similarity">
    <text evidence="1 4">Belongs to the eukaryotic ribosomal protein eL18 family.</text>
</comment>
<organism evidence="6 7">
    <name type="scientific">Methanonatronarchaeum thermophilum</name>
    <dbReference type="NCBI Taxonomy" id="1927129"/>
    <lineage>
        <taxon>Archaea</taxon>
        <taxon>Methanobacteriati</taxon>
        <taxon>Methanobacteriota</taxon>
        <taxon>Methanonatronarchaeia</taxon>
        <taxon>Methanonatronarchaeales</taxon>
        <taxon>Methanonatronarchaeaceae</taxon>
        <taxon>Methanonatronarchaeum</taxon>
    </lineage>
</organism>
<evidence type="ECO:0000256" key="4">
    <source>
        <dbReference type="HAMAP-Rule" id="MF_00329"/>
    </source>
</evidence>
<dbReference type="GO" id="GO:0003723">
    <property type="term" value="F:RNA binding"/>
    <property type="evidence" value="ECO:0007669"/>
    <property type="project" value="TreeGrafter"/>
</dbReference>
<reference evidence="6 7" key="1">
    <citation type="submission" date="2016-12" db="EMBL/GenBank/DDBJ databases">
        <title>Discovery of methanogenic haloarchaea.</title>
        <authorList>
            <person name="Sorokin D.Y."/>
            <person name="Makarova K.S."/>
            <person name="Abbas B."/>
            <person name="Ferrer M."/>
            <person name="Golyshin P.N."/>
        </authorList>
    </citation>
    <scope>NUCLEOTIDE SEQUENCE [LARGE SCALE GENOMIC DNA]</scope>
    <source>
        <strain evidence="6">AMET1</strain>
    </source>
</reference>
<comment type="caution">
    <text evidence="6">The sequence shown here is derived from an EMBL/GenBank/DDBJ whole genome shotgun (WGS) entry which is preliminary data.</text>
</comment>
<dbReference type="InterPro" id="IPR000039">
    <property type="entry name" value="Ribosomal_eL18"/>
</dbReference>
<dbReference type="Proteomes" id="UP000195137">
    <property type="component" value="Unassembled WGS sequence"/>
</dbReference>